<proteinExistence type="predicted"/>
<reference evidence="2 3" key="1">
    <citation type="submission" date="2022-07" db="EMBL/GenBank/DDBJ databases">
        <title>Genome Analysis of Selected Gammaproteobacteria from Nigerian Food snails.</title>
        <authorList>
            <person name="Okafor A.C."/>
        </authorList>
    </citation>
    <scope>NUCLEOTIDE SEQUENCE [LARGE SCALE GENOMIC DNA]</scope>
    <source>
        <strain evidence="2 3">Awg 2</strain>
    </source>
</reference>
<evidence type="ECO:0000313" key="3">
    <source>
        <dbReference type="Proteomes" id="UP001211689"/>
    </source>
</evidence>
<feature type="non-terminal residue" evidence="2">
    <location>
        <position position="73"/>
    </location>
</feature>
<evidence type="ECO:0000259" key="1">
    <source>
        <dbReference type="Pfam" id="PF02347"/>
    </source>
</evidence>
<accession>A0ABT4YDI2</accession>
<name>A0ABT4YDI2_METRE</name>
<protein>
    <recommendedName>
        <fullName evidence="1">Glycine cleavage system P-protein N-terminal domain-containing protein</fullName>
    </recommendedName>
</protein>
<dbReference type="EMBL" id="JANEWF010000065">
    <property type="protein sequence ID" value="MDA8486786.1"/>
    <property type="molecule type" value="Genomic_DNA"/>
</dbReference>
<comment type="caution">
    <text evidence="2">The sequence shown here is derived from an EMBL/GenBank/DDBJ whole genome shotgun (WGS) entry which is preliminary data.</text>
</comment>
<dbReference type="Pfam" id="PF02347">
    <property type="entry name" value="GDC-P"/>
    <property type="match status" value="1"/>
</dbReference>
<dbReference type="Proteomes" id="UP001211689">
    <property type="component" value="Unassembled WGS sequence"/>
</dbReference>
<keyword evidence="3" id="KW-1185">Reference proteome</keyword>
<dbReference type="InterPro" id="IPR049315">
    <property type="entry name" value="GDC-P_N"/>
</dbReference>
<evidence type="ECO:0000313" key="2">
    <source>
        <dbReference type="EMBL" id="MDA8486786.1"/>
    </source>
</evidence>
<gene>
    <name evidence="2" type="ORF">NNO07_27300</name>
</gene>
<sequence>MTMSLSTPILGTANEFIARHIGPREADIKAMLQLLGHEDIEALTANVIPDSIKGTSVLNLPAGQGEAEALAAI</sequence>
<dbReference type="RefSeq" id="WP_271472568.1">
    <property type="nucleotide sequence ID" value="NZ_JANEWF010000065.1"/>
</dbReference>
<organism evidence="2 3">
    <name type="scientific">Metapseudomonas resinovorans</name>
    <name type="common">Pseudomonas resinovorans</name>
    <dbReference type="NCBI Taxonomy" id="53412"/>
    <lineage>
        <taxon>Bacteria</taxon>
        <taxon>Pseudomonadati</taxon>
        <taxon>Pseudomonadota</taxon>
        <taxon>Gammaproteobacteria</taxon>
        <taxon>Pseudomonadales</taxon>
        <taxon>Pseudomonadaceae</taxon>
        <taxon>Metapseudomonas</taxon>
    </lineage>
</organism>
<feature type="domain" description="Glycine cleavage system P-protein N-terminal" evidence="1">
    <location>
        <begin position="19"/>
        <end position="72"/>
    </location>
</feature>